<dbReference type="GO" id="GO:0015295">
    <property type="term" value="F:solute:proton symporter activity"/>
    <property type="evidence" value="ECO:0007669"/>
    <property type="project" value="TreeGrafter"/>
</dbReference>
<dbReference type="AlphaFoldDB" id="A0A3M2HNH7"/>
<dbReference type="GO" id="GO:0005886">
    <property type="term" value="C:plasma membrane"/>
    <property type="evidence" value="ECO:0007669"/>
    <property type="project" value="UniProtKB-SubCell"/>
</dbReference>
<comment type="subcellular location">
    <subcellularLocation>
        <location evidence="8">Cell inner membrane</location>
        <topology evidence="8">Multi-pass membrane protein</topology>
    </subcellularLocation>
    <subcellularLocation>
        <location evidence="1">Cell membrane</location>
        <topology evidence="1">Multi-pass membrane protein</topology>
    </subcellularLocation>
</comment>
<evidence type="ECO:0000256" key="3">
    <source>
        <dbReference type="ARBA" id="ARBA00022448"/>
    </source>
</evidence>
<feature type="transmembrane region" description="Helical" evidence="8">
    <location>
        <begin position="331"/>
        <end position="352"/>
    </location>
</feature>
<feature type="transmembrane region" description="Helical" evidence="8">
    <location>
        <begin position="195"/>
        <end position="215"/>
    </location>
</feature>
<proteinExistence type="inferred from homology"/>
<feature type="transmembrane region" description="Helical" evidence="8">
    <location>
        <begin position="156"/>
        <end position="175"/>
    </location>
</feature>
<evidence type="ECO:0000256" key="7">
    <source>
        <dbReference type="ARBA" id="ARBA00023136"/>
    </source>
</evidence>
<evidence type="ECO:0000256" key="2">
    <source>
        <dbReference type="ARBA" id="ARBA00010100"/>
    </source>
</evidence>
<keyword evidence="5 8" id="KW-0812">Transmembrane</keyword>
<evidence type="ECO:0000256" key="5">
    <source>
        <dbReference type="ARBA" id="ARBA00022692"/>
    </source>
</evidence>
<keyword evidence="7 8" id="KW-0472">Membrane</keyword>
<accession>A0A3M2HNH7</accession>
<dbReference type="Proteomes" id="UP000269774">
    <property type="component" value="Unassembled WGS sequence"/>
</dbReference>
<evidence type="ECO:0000313" key="9">
    <source>
        <dbReference type="EMBL" id="RMH89905.1"/>
    </source>
</evidence>
<dbReference type="GO" id="GO:0015129">
    <property type="term" value="F:lactate transmembrane transporter activity"/>
    <property type="evidence" value="ECO:0007669"/>
    <property type="project" value="UniProtKB-UniRule"/>
</dbReference>
<feature type="transmembrane region" description="Helical" evidence="8">
    <location>
        <begin position="291"/>
        <end position="311"/>
    </location>
</feature>
<keyword evidence="3 8" id="KW-0813">Transport</keyword>
<dbReference type="EMBL" id="RFFM01000002">
    <property type="protein sequence ID" value="RMH89905.1"/>
    <property type="molecule type" value="Genomic_DNA"/>
</dbReference>
<evidence type="ECO:0000313" key="10">
    <source>
        <dbReference type="Proteomes" id="UP000269774"/>
    </source>
</evidence>
<dbReference type="Pfam" id="PF02652">
    <property type="entry name" value="Lactate_perm"/>
    <property type="match status" value="2"/>
</dbReference>
<name>A0A3M2HNH7_9GAMM</name>
<protein>
    <recommendedName>
        <fullName evidence="8">L-lactate permease</fullName>
    </recommendedName>
</protein>
<organism evidence="9 10">
    <name type="scientific">Stutzerimonas zhaodongensis</name>
    <dbReference type="NCBI Taxonomy" id="1176257"/>
    <lineage>
        <taxon>Bacteria</taxon>
        <taxon>Pseudomonadati</taxon>
        <taxon>Pseudomonadota</taxon>
        <taxon>Gammaproteobacteria</taxon>
        <taxon>Pseudomonadales</taxon>
        <taxon>Pseudomonadaceae</taxon>
        <taxon>Stutzerimonas</taxon>
    </lineage>
</organism>
<evidence type="ECO:0000256" key="1">
    <source>
        <dbReference type="ARBA" id="ARBA00004651"/>
    </source>
</evidence>
<keyword evidence="4" id="KW-1003">Cell membrane</keyword>
<dbReference type="RefSeq" id="WP_122165099.1">
    <property type="nucleotide sequence ID" value="NZ_JAMOIB010000010.1"/>
</dbReference>
<feature type="transmembrane region" description="Helical" evidence="8">
    <location>
        <begin position="412"/>
        <end position="435"/>
    </location>
</feature>
<feature type="transmembrane region" description="Helical" evidence="8">
    <location>
        <begin position="5"/>
        <end position="26"/>
    </location>
</feature>
<feature type="transmembrane region" description="Helical" evidence="8">
    <location>
        <begin position="227"/>
        <end position="247"/>
    </location>
</feature>
<reference evidence="9 10" key="1">
    <citation type="submission" date="2018-10" db="EMBL/GenBank/DDBJ databases">
        <title>Pseudomonas zhaodongensis NEAU-ST5-21(T) genome.</title>
        <authorList>
            <person name="Peng J."/>
            <person name="Liu Z.-P."/>
        </authorList>
    </citation>
    <scope>NUCLEOTIDE SEQUENCE [LARGE SCALE GENOMIC DNA]</scope>
    <source>
        <strain evidence="9 10">NEAU-ST5-21</strain>
    </source>
</reference>
<keyword evidence="8" id="KW-0997">Cell inner membrane</keyword>
<comment type="similarity">
    <text evidence="2 8">Belongs to the lactate permease family.</text>
</comment>
<feature type="transmembrane region" description="Helical" evidence="8">
    <location>
        <begin position="57"/>
        <end position="82"/>
    </location>
</feature>
<feature type="transmembrane region" description="Helical" evidence="8">
    <location>
        <begin position="253"/>
        <end position="271"/>
    </location>
</feature>
<keyword evidence="10" id="KW-1185">Reference proteome</keyword>
<evidence type="ECO:0000256" key="6">
    <source>
        <dbReference type="ARBA" id="ARBA00022989"/>
    </source>
</evidence>
<feature type="transmembrane region" description="Helical" evidence="8">
    <location>
        <begin position="493"/>
        <end position="511"/>
    </location>
</feature>
<dbReference type="InterPro" id="IPR003804">
    <property type="entry name" value="Lactate_perm"/>
</dbReference>
<evidence type="ECO:0000256" key="8">
    <source>
        <dbReference type="RuleBase" id="RU365092"/>
    </source>
</evidence>
<feature type="transmembrane region" description="Helical" evidence="8">
    <location>
        <begin position="373"/>
        <end position="392"/>
    </location>
</feature>
<feature type="transmembrane region" description="Helical" evidence="8">
    <location>
        <begin position="32"/>
        <end position="50"/>
    </location>
</feature>
<dbReference type="OrthoDB" id="9761056at2"/>
<gene>
    <name evidence="9" type="ORF">EA797_10240</name>
</gene>
<sequence length="512" mass="53323">MSSLLLAGLAAVPIIAILVLMVGFRWSAARSGSVGLLLALGIAWFAFGYGTRVLLELGVGVATAGALGEALFLALTILWIIFPALCIHELQSRTGAIDVLREAMGRLSDDPRIVALLVAWFFVLFIEGAAGFGTSVALAAPFLVSAGFGRVEAVSIALIGHAVGVSFGAVGTPILPQLAVTPFSGGELAAATANYHVLLGWLMPLVVMWLVSRAFAGSRQISLTQWLWPLFAAVAFLLPFYLIAVFIGPELPTLGGALLGALIFVAVLVGLRRRENRPQAGQLSASGHQLLRASAPYLALVALVLVTRLITPIREALQGITLAWQFEAFSGSMAVLYHPGTLLLLSFLIGAVCQRAALAEVSASAGQVLRRMVTVTLALAAMLALSRVMVHAQMIDTLALAAASATGSTWPLFAPFVGVLGTFVTGSATASNILFSDFQQATAERLGMPALPLLGAQGFGAAVGNIICPHNIVAASATVSLVGQEGEVLRRTLGPALIYALLGGMLALWVFV</sequence>
<feature type="transmembrane region" description="Helical" evidence="8">
    <location>
        <begin position="113"/>
        <end position="144"/>
    </location>
</feature>
<comment type="function">
    <text evidence="8">Uptake of L-lactate across the membrane. Can also transport D-lactate and glycolate.</text>
</comment>
<comment type="caution">
    <text evidence="9">The sequence shown here is derived from an EMBL/GenBank/DDBJ whole genome shotgun (WGS) entry which is preliminary data.</text>
</comment>
<keyword evidence="6 8" id="KW-1133">Transmembrane helix</keyword>
<dbReference type="PANTHER" id="PTHR30003:SF0">
    <property type="entry name" value="GLYCOLATE PERMEASE GLCA-RELATED"/>
    <property type="match status" value="1"/>
</dbReference>
<evidence type="ECO:0000256" key="4">
    <source>
        <dbReference type="ARBA" id="ARBA00022475"/>
    </source>
</evidence>
<dbReference type="PANTHER" id="PTHR30003">
    <property type="entry name" value="L-LACTATE PERMEASE"/>
    <property type="match status" value="1"/>
</dbReference>